<accession>A0A8J3USZ6</accession>
<dbReference type="AlphaFoldDB" id="A0A8J3USZ6"/>
<evidence type="ECO:0000259" key="1">
    <source>
        <dbReference type="Pfam" id="PF17765"/>
    </source>
</evidence>
<dbReference type="Gene3D" id="3.30.450.180">
    <property type="match status" value="1"/>
</dbReference>
<name>A0A8J3USZ6_9ACTN</name>
<gene>
    <name evidence="2" type="ORF">Psi02_79320</name>
</gene>
<dbReference type="PANTHER" id="PTHR35010">
    <property type="entry name" value="BLL4672 PROTEIN-RELATED"/>
    <property type="match status" value="1"/>
</dbReference>
<keyword evidence="3" id="KW-1185">Reference proteome</keyword>
<proteinExistence type="predicted"/>
<dbReference type="Proteomes" id="UP000644610">
    <property type="component" value="Unassembled WGS sequence"/>
</dbReference>
<sequence length="79" mass="8814">MPFLDPAAKGFWTAWEQEAYRVVAHLRAVVGADHEEPSLLELVGELSEESEDFQQMWARHDVRTGAATPFPFATPLSAT</sequence>
<dbReference type="Pfam" id="PF17765">
    <property type="entry name" value="MLTR_LBD"/>
    <property type="match status" value="1"/>
</dbReference>
<evidence type="ECO:0000313" key="3">
    <source>
        <dbReference type="Proteomes" id="UP000644610"/>
    </source>
</evidence>
<reference evidence="2" key="1">
    <citation type="submission" date="2021-01" db="EMBL/GenBank/DDBJ databases">
        <title>Whole genome shotgun sequence of Planotetraspora silvatica NBRC 100141.</title>
        <authorList>
            <person name="Komaki H."/>
            <person name="Tamura T."/>
        </authorList>
    </citation>
    <scope>NUCLEOTIDE SEQUENCE</scope>
    <source>
        <strain evidence="2">NBRC 100141</strain>
    </source>
</reference>
<dbReference type="EMBL" id="BOOQ01000074">
    <property type="protein sequence ID" value="GII51508.1"/>
    <property type="molecule type" value="Genomic_DNA"/>
</dbReference>
<dbReference type="PANTHER" id="PTHR35010:SF2">
    <property type="entry name" value="BLL4672 PROTEIN"/>
    <property type="match status" value="1"/>
</dbReference>
<evidence type="ECO:0000313" key="2">
    <source>
        <dbReference type="EMBL" id="GII51508.1"/>
    </source>
</evidence>
<organism evidence="2 3">
    <name type="scientific">Planotetraspora silvatica</name>
    <dbReference type="NCBI Taxonomy" id="234614"/>
    <lineage>
        <taxon>Bacteria</taxon>
        <taxon>Bacillati</taxon>
        <taxon>Actinomycetota</taxon>
        <taxon>Actinomycetes</taxon>
        <taxon>Streptosporangiales</taxon>
        <taxon>Streptosporangiaceae</taxon>
        <taxon>Planotetraspora</taxon>
    </lineage>
</organism>
<dbReference type="InterPro" id="IPR041413">
    <property type="entry name" value="MLTR_LBD"/>
</dbReference>
<feature type="domain" description="MmyB-like transcription regulator ligand binding" evidence="1">
    <location>
        <begin position="3"/>
        <end position="75"/>
    </location>
</feature>
<protein>
    <recommendedName>
        <fullName evidence="1">MmyB-like transcription regulator ligand binding domain-containing protein</fullName>
    </recommendedName>
</protein>
<comment type="caution">
    <text evidence="2">The sequence shown here is derived from an EMBL/GenBank/DDBJ whole genome shotgun (WGS) entry which is preliminary data.</text>
</comment>